<evidence type="ECO:0000313" key="7">
    <source>
        <dbReference type="EMBL" id="KAF2843643.1"/>
    </source>
</evidence>
<dbReference type="PROSITE" id="PS01359">
    <property type="entry name" value="ZF_PHD_1"/>
    <property type="match status" value="1"/>
</dbReference>
<dbReference type="OrthoDB" id="436852at2759"/>
<dbReference type="GO" id="GO:0070210">
    <property type="term" value="C:Rpd3L-Expanded complex"/>
    <property type="evidence" value="ECO:0007669"/>
    <property type="project" value="TreeGrafter"/>
</dbReference>
<dbReference type="GO" id="GO:0008270">
    <property type="term" value="F:zinc ion binding"/>
    <property type="evidence" value="ECO:0007669"/>
    <property type="project" value="UniProtKB-KW"/>
</dbReference>
<keyword evidence="3" id="KW-0862">Zinc</keyword>
<name>A0A9P4VTY2_9PEZI</name>
<evidence type="ECO:0000313" key="8">
    <source>
        <dbReference type="Proteomes" id="UP000799429"/>
    </source>
</evidence>
<keyword evidence="8" id="KW-1185">Reference proteome</keyword>
<proteinExistence type="predicted"/>
<feature type="compositionally biased region" description="Polar residues" evidence="5">
    <location>
        <begin position="495"/>
        <end position="511"/>
    </location>
</feature>
<dbReference type="InterPro" id="IPR019786">
    <property type="entry name" value="Zinc_finger_PHD-type_CS"/>
</dbReference>
<feature type="domain" description="Zinc finger PHD-type" evidence="6">
    <location>
        <begin position="692"/>
        <end position="736"/>
    </location>
</feature>
<evidence type="ECO:0000256" key="2">
    <source>
        <dbReference type="ARBA" id="ARBA00022771"/>
    </source>
</evidence>
<feature type="compositionally biased region" description="Acidic residues" evidence="5">
    <location>
        <begin position="485"/>
        <end position="494"/>
    </location>
</feature>
<keyword evidence="1" id="KW-0479">Metal-binding</keyword>
<evidence type="ECO:0000256" key="5">
    <source>
        <dbReference type="SAM" id="MobiDB-lite"/>
    </source>
</evidence>
<evidence type="ECO:0000256" key="4">
    <source>
        <dbReference type="ARBA" id="ARBA00022853"/>
    </source>
</evidence>
<dbReference type="InterPro" id="IPR001965">
    <property type="entry name" value="Znf_PHD"/>
</dbReference>
<dbReference type="EMBL" id="MU006089">
    <property type="protein sequence ID" value="KAF2843643.1"/>
    <property type="molecule type" value="Genomic_DNA"/>
</dbReference>
<feature type="compositionally biased region" description="Low complexity" evidence="5">
    <location>
        <begin position="169"/>
        <end position="179"/>
    </location>
</feature>
<keyword evidence="2" id="KW-0863">Zinc-finger</keyword>
<feature type="compositionally biased region" description="Polar residues" evidence="5">
    <location>
        <begin position="292"/>
        <end position="314"/>
    </location>
</feature>
<reference evidence="7" key="1">
    <citation type="journal article" date="2020" name="Stud. Mycol.">
        <title>101 Dothideomycetes genomes: a test case for predicting lifestyles and emergence of pathogens.</title>
        <authorList>
            <person name="Haridas S."/>
            <person name="Albert R."/>
            <person name="Binder M."/>
            <person name="Bloem J."/>
            <person name="Labutti K."/>
            <person name="Salamov A."/>
            <person name="Andreopoulos B."/>
            <person name="Baker S."/>
            <person name="Barry K."/>
            <person name="Bills G."/>
            <person name="Bluhm B."/>
            <person name="Cannon C."/>
            <person name="Castanera R."/>
            <person name="Culley D."/>
            <person name="Daum C."/>
            <person name="Ezra D."/>
            <person name="Gonzalez J."/>
            <person name="Henrissat B."/>
            <person name="Kuo A."/>
            <person name="Liang C."/>
            <person name="Lipzen A."/>
            <person name="Lutzoni F."/>
            <person name="Magnuson J."/>
            <person name="Mondo S."/>
            <person name="Nolan M."/>
            <person name="Ohm R."/>
            <person name="Pangilinan J."/>
            <person name="Park H.-J."/>
            <person name="Ramirez L."/>
            <person name="Alfaro M."/>
            <person name="Sun H."/>
            <person name="Tritt A."/>
            <person name="Yoshinaga Y."/>
            <person name="Zwiers L.-H."/>
            <person name="Turgeon B."/>
            <person name="Goodwin S."/>
            <person name="Spatafora J."/>
            <person name="Crous P."/>
            <person name="Grigoriev I."/>
        </authorList>
    </citation>
    <scope>NUCLEOTIDE SEQUENCE</scope>
    <source>
        <strain evidence="7">CBS 101060</strain>
    </source>
</reference>
<feature type="compositionally biased region" description="Polar residues" evidence="5">
    <location>
        <begin position="411"/>
        <end position="420"/>
    </location>
</feature>
<comment type="caution">
    <text evidence="7">The sequence shown here is derived from an EMBL/GenBank/DDBJ whole genome shotgun (WGS) entry which is preliminary data.</text>
</comment>
<organism evidence="7 8">
    <name type="scientific">Patellaria atrata CBS 101060</name>
    <dbReference type="NCBI Taxonomy" id="1346257"/>
    <lineage>
        <taxon>Eukaryota</taxon>
        <taxon>Fungi</taxon>
        <taxon>Dikarya</taxon>
        <taxon>Ascomycota</taxon>
        <taxon>Pezizomycotina</taxon>
        <taxon>Dothideomycetes</taxon>
        <taxon>Dothideomycetes incertae sedis</taxon>
        <taxon>Patellariales</taxon>
        <taxon>Patellariaceae</taxon>
        <taxon>Patellaria</taxon>
    </lineage>
</organism>
<feature type="compositionally biased region" description="Basic and acidic residues" evidence="5">
    <location>
        <begin position="455"/>
        <end position="465"/>
    </location>
</feature>
<feature type="compositionally biased region" description="Basic and acidic residues" evidence="5">
    <location>
        <begin position="153"/>
        <end position="162"/>
    </location>
</feature>
<dbReference type="InterPro" id="IPR013083">
    <property type="entry name" value="Znf_RING/FYVE/PHD"/>
</dbReference>
<dbReference type="Pfam" id="PF20826">
    <property type="entry name" value="PHD_5"/>
    <property type="match status" value="1"/>
</dbReference>
<feature type="region of interest" description="Disordered" evidence="5">
    <location>
        <begin position="1"/>
        <end position="36"/>
    </location>
</feature>
<protein>
    <recommendedName>
        <fullName evidence="6">Zinc finger PHD-type domain-containing protein</fullName>
    </recommendedName>
</protein>
<feature type="compositionally biased region" description="Basic and acidic residues" evidence="5">
    <location>
        <begin position="341"/>
        <end position="370"/>
    </location>
</feature>
<feature type="compositionally biased region" description="Polar residues" evidence="5">
    <location>
        <begin position="255"/>
        <end position="279"/>
    </location>
</feature>
<dbReference type="SMART" id="SM00249">
    <property type="entry name" value="PHD"/>
    <property type="match status" value="1"/>
</dbReference>
<feature type="compositionally biased region" description="Polar residues" evidence="5">
    <location>
        <begin position="438"/>
        <end position="450"/>
    </location>
</feature>
<feature type="region of interest" description="Disordered" evidence="5">
    <location>
        <begin position="332"/>
        <end position="545"/>
    </location>
</feature>
<dbReference type="PANTHER" id="PTHR46462">
    <property type="entry name" value="UPSET, ISOFORM A"/>
    <property type="match status" value="1"/>
</dbReference>
<feature type="compositionally biased region" description="Basic and acidic residues" evidence="5">
    <location>
        <begin position="512"/>
        <end position="522"/>
    </location>
</feature>
<evidence type="ECO:0000256" key="1">
    <source>
        <dbReference type="ARBA" id="ARBA00022723"/>
    </source>
</evidence>
<dbReference type="SUPFAM" id="SSF57903">
    <property type="entry name" value="FYVE/PHD zinc finger"/>
    <property type="match status" value="1"/>
</dbReference>
<accession>A0A9P4VTY2</accession>
<feature type="compositionally biased region" description="Low complexity" evidence="5">
    <location>
        <begin position="14"/>
        <end position="30"/>
    </location>
</feature>
<gene>
    <name evidence="7" type="ORF">M501DRAFT_1012985</name>
</gene>
<dbReference type="GO" id="GO:0034967">
    <property type="term" value="C:Set3 complex"/>
    <property type="evidence" value="ECO:0007669"/>
    <property type="project" value="TreeGrafter"/>
</dbReference>
<dbReference type="Gene3D" id="3.30.40.10">
    <property type="entry name" value="Zinc/RING finger domain, C3HC4 (zinc finger)"/>
    <property type="match status" value="1"/>
</dbReference>
<feature type="compositionally biased region" description="Low complexity" evidence="5">
    <location>
        <begin position="526"/>
        <end position="545"/>
    </location>
</feature>
<sequence>MNLDQSIYSDWHIPSPSSTPTSATFSQTSTRTPKCEPAPTYFLDAFGTPRAQVHPTLTQASAFNQASPFTPKRITKRPSTSRLNDPEFHVNYLSPHNGEPLPPVEPAHRLSSSETAAGLQESSTLPGPAKTPRKLLPNTMEGTQMQTPPPTRHSSERGKDQSQSRSLATPTTTIPGRITTPTSAGFFTENNVFNQTPLQISSLQFSPDVSRLMDNGPATAPAYSQSRFSWDTNTTTPFLDVEMSNTTHDDPFVATNQNSQTSSEWLNDTTTGSFSSSRHQAGDGLDNEDTYWLSSPTTSQGVSAPSRPTSFMSTSSGVDPSMLFSFSDNVDTSIISPGKIQRPESKEVHMNRQPYEHQTRESLREKEMARKARQHHSRSSTNSSSSSMVNIRPGPQRSNTDAGISKRHSMTDSLSISQSLGFGHIPRRSSPLKRASRASLTSIPETSSFRSRTRLVVDESGHARTETIPPPIDNPRAHSRQSGLWDEDGNDTDSDTSIHIANQHSSFTIPNKDSHRLNHFRLDNGPNRSNSSRLSRPSSSTSLRSIHNSARKGLGNLLEQPSTTRTENANAFRRHSMINFNSFTSEGDGIPSQDFSFTSNSGDNAQFALKKLKEDRAKVQQQKEQHEAQGTLFAHNQRWARASADLAQLGPRQQLPFEPFSHSNTISPMSMIEHDISTPTTDRSSLSTESTRCVCNSVDGGGMMIQCESCVKWLHGKCVGITEQNIPPVYVCIFCTGQTPAVRGGRIRKPIRAVPNYTSPLNHKSGFRR</sequence>
<feature type="region of interest" description="Disordered" evidence="5">
    <location>
        <begin position="64"/>
        <end position="179"/>
    </location>
</feature>
<dbReference type="GO" id="GO:0006325">
    <property type="term" value="P:chromatin organization"/>
    <property type="evidence" value="ECO:0007669"/>
    <property type="project" value="UniProtKB-KW"/>
</dbReference>
<dbReference type="AlphaFoldDB" id="A0A9P4VTY2"/>
<dbReference type="GO" id="GO:0006355">
    <property type="term" value="P:regulation of DNA-templated transcription"/>
    <property type="evidence" value="ECO:0007669"/>
    <property type="project" value="TreeGrafter"/>
</dbReference>
<dbReference type="InterPro" id="IPR011011">
    <property type="entry name" value="Znf_FYVE_PHD"/>
</dbReference>
<evidence type="ECO:0000259" key="6">
    <source>
        <dbReference type="SMART" id="SM00249"/>
    </source>
</evidence>
<evidence type="ECO:0000256" key="3">
    <source>
        <dbReference type="ARBA" id="ARBA00022833"/>
    </source>
</evidence>
<keyword evidence="4" id="KW-0156">Chromatin regulator</keyword>
<dbReference type="Proteomes" id="UP000799429">
    <property type="component" value="Unassembled WGS sequence"/>
</dbReference>
<feature type="region of interest" description="Disordered" evidence="5">
    <location>
        <begin position="255"/>
        <end position="314"/>
    </location>
</feature>
<feature type="compositionally biased region" description="Basic residues" evidence="5">
    <location>
        <begin position="425"/>
        <end position="436"/>
    </location>
</feature>
<dbReference type="PANTHER" id="PTHR46462:SF3">
    <property type="entry name" value="UPSET, ISOFORM A"/>
    <property type="match status" value="1"/>
</dbReference>
<feature type="compositionally biased region" description="Polar residues" evidence="5">
    <location>
        <begin position="110"/>
        <end position="125"/>
    </location>
</feature>